<comment type="caution">
    <text evidence="1">The sequence shown here is derived from an EMBL/GenBank/DDBJ whole genome shotgun (WGS) entry which is preliminary data.</text>
</comment>
<evidence type="ECO:0000313" key="1">
    <source>
        <dbReference type="EMBL" id="KAF2203227.1"/>
    </source>
</evidence>
<protein>
    <submittedName>
        <fullName evidence="1">Uncharacterized protein</fullName>
    </submittedName>
</protein>
<dbReference type="AlphaFoldDB" id="A0A9P4MUN1"/>
<accession>A0A9P4MUN1</accession>
<proteinExistence type="predicted"/>
<organism evidence="1 2">
    <name type="scientific">Delitschia confertaspora ATCC 74209</name>
    <dbReference type="NCBI Taxonomy" id="1513339"/>
    <lineage>
        <taxon>Eukaryota</taxon>
        <taxon>Fungi</taxon>
        <taxon>Dikarya</taxon>
        <taxon>Ascomycota</taxon>
        <taxon>Pezizomycotina</taxon>
        <taxon>Dothideomycetes</taxon>
        <taxon>Pleosporomycetidae</taxon>
        <taxon>Pleosporales</taxon>
        <taxon>Delitschiaceae</taxon>
        <taxon>Delitschia</taxon>
    </lineage>
</organism>
<keyword evidence="2" id="KW-1185">Reference proteome</keyword>
<dbReference type="OrthoDB" id="3892815at2759"/>
<sequence length="68" mass="7727">LRSRKSTDNSLPAQKQANECEAWFTSRIPGYMPPGFRSFAITRAYRVKVKIQVELCGKSFSFEVEGPN</sequence>
<feature type="non-terminal residue" evidence="1">
    <location>
        <position position="1"/>
    </location>
</feature>
<dbReference type="EMBL" id="ML993909">
    <property type="protein sequence ID" value="KAF2203227.1"/>
    <property type="molecule type" value="Genomic_DNA"/>
</dbReference>
<dbReference type="Proteomes" id="UP000799536">
    <property type="component" value="Unassembled WGS sequence"/>
</dbReference>
<reference evidence="1" key="1">
    <citation type="journal article" date="2020" name="Stud. Mycol.">
        <title>101 Dothideomycetes genomes: a test case for predicting lifestyles and emergence of pathogens.</title>
        <authorList>
            <person name="Haridas S."/>
            <person name="Albert R."/>
            <person name="Binder M."/>
            <person name="Bloem J."/>
            <person name="Labutti K."/>
            <person name="Salamov A."/>
            <person name="Andreopoulos B."/>
            <person name="Baker S."/>
            <person name="Barry K."/>
            <person name="Bills G."/>
            <person name="Bluhm B."/>
            <person name="Cannon C."/>
            <person name="Castanera R."/>
            <person name="Culley D."/>
            <person name="Daum C."/>
            <person name="Ezra D."/>
            <person name="Gonzalez J."/>
            <person name="Henrissat B."/>
            <person name="Kuo A."/>
            <person name="Liang C."/>
            <person name="Lipzen A."/>
            <person name="Lutzoni F."/>
            <person name="Magnuson J."/>
            <person name="Mondo S."/>
            <person name="Nolan M."/>
            <person name="Ohm R."/>
            <person name="Pangilinan J."/>
            <person name="Park H.-J."/>
            <person name="Ramirez L."/>
            <person name="Alfaro M."/>
            <person name="Sun H."/>
            <person name="Tritt A."/>
            <person name="Yoshinaga Y."/>
            <person name="Zwiers L.-H."/>
            <person name="Turgeon B."/>
            <person name="Goodwin S."/>
            <person name="Spatafora J."/>
            <person name="Crous P."/>
            <person name="Grigoriev I."/>
        </authorList>
    </citation>
    <scope>NUCLEOTIDE SEQUENCE</scope>
    <source>
        <strain evidence="1">ATCC 74209</strain>
    </source>
</reference>
<gene>
    <name evidence="1" type="ORF">GQ43DRAFT_334918</name>
</gene>
<feature type="non-terminal residue" evidence="1">
    <location>
        <position position="68"/>
    </location>
</feature>
<evidence type="ECO:0000313" key="2">
    <source>
        <dbReference type="Proteomes" id="UP000799536"/>
    </source>
</evidence>
<name>A0A9P4MUN1_9PLEO</name>